<dbReference type="Proteomes" id="UP001408356">
    <property type="component" value="Unassembled WGS sequence"/>
</dbReference>
<comment type="similarity">
    <text evidence="1">Belongs to the glycosyl hydrolase 1 family.</text>
</comment>
<keyword evidence="3" id="KW-1185">Reference proteome</keyword>
<gene>
    <name evidence="2" type="ORF">SUNI508_11518</name>
</gene>
<dbReference type="PANTHER" id="PTHR10353">
    <property type="entry name" value="GLYCOSYL HYDROLASE"/>
    <property type="match status" value="1"/>
</dbReference>
<dbReference type="PANTHER" id="PTHR10353:SF53">
    <property type="entry name" value="BETA-1,4-GLUCOSIDASE (EUROFUNG)"/>
    <property type="match status" value="1"/>
</dbReference>
<organism evidence="2 3">
    <name type="scientific">Seiridium unicorne</name>
    <dbReference type="NCBI Taxonomy" id="138068"/>
    <lineage>
        <taxon>Eukaryota</taxon>
        <taxon>Fungi</taxon>
        <taxon>Dikarya</taxon>
        <taxon>Ascomycota</taxon>
        <taxon>Pezizomycotina</taxon>
        <taxon>Sordariomycetes</taxon>
        <taxon>Xylariomycetidae</taxon>
        <taxon>Amphisphaeriales</taxon>
        <taxon>Sporocadaceae</taxon>
        <taxon>Seiridium</taxon>
    </lineage>
</organism>
<name>A0ABR2UH48_9PEZI</name>
<dbReference type="InterPro" id="IPR017853">
    <property type="entry name" value="GH"/>
</dbReference>
<reference evidence="2 3" key="1">
    <citation type="journal article" date="2024" name="J. Plant Pathol.">
        <title>Sequence and assembly of the genome of Seiridium unicorne, isolate CBS 538.82, causal agent of cypress canker disease.</title>
        <authorList>
            <person name="Scali E."/>
            <person name="Rocca G.D."/>
            <person name="Danti R."/>
            <person name="Garbelotto M."/>
            <person name="Barberini S."/>
            <person name="Baroncelli R."/>
            <person name="Emiliani G."/>
        </authorList>
    </citation>
    <scope>NUCLEOTIDE SEQUENCE [LARGE SCALE GENOMIC DNA]</scope>
    <source>
        <strain evidence="2 3">BM-138-508</strain>
    </source>
</reference>
<dbReference type="InterPro" id="IPR001360">
    <property type="entry name" value="Glyco_hydro_1"/>
</dbReference>
<evidence type="ECO:0000313" key="2">
    <source>
        <dbReference type="EMBL" id="KAK9413942.1"/>
    </source>
</evidence>
<accession>A0ABR2UH48</accession>
<dbReference type="SUPFAM" id="SSF51445">
    <property type="entry name" value="(Trans)glycosidases"/>
    <property type="match status" value="1"/>
</dbReference>
<dbReference type="Gene3D" id="3.20.20.80">
    <property type="entry name" value="Glycosidases"/>
    <property type="match status" value="3"/>
</dbReference>
<evidence type="ECO:0000256" key="1">
    <source>
        <dbReference type="RuleBase" id="RU003690"/>
    </source>
</evidence>
<dbReference type="EMBL" id="JARVKF010000432">
    <property type="protein sequence ID" value="KAK9413942.1"/>
    <property type="molecule type" value="Genomic_DNA"/>
</dbReference>
<protein>
    <recommendedName>
        <fullName evidence="4">Glycoside hydrolase family 1 protein</fullName>
    </recommendedName>
</protein>
<evidence type="ECO:0008006" key="4">
    <source>
        <dbReference type="Google" id="ProtNLM"/>
    </source>
</evidence>
<proteinExistence type="inferred from homology"/>
<evidence type="ECO:0000313" key="3">
    <source>
        <dbReference type="Proteomes" id="UP001408356"/>
    </source>
</evidence>
<sequence>MSTDGYATPLPTSLSLLTYARCSSEAYTLLPANVTYTTYSLDRSATIDDGHYGQGAFPYACRFQRADLPGYKLNDSNIAAMNCFLYKQDIARLAALRVPHYSFTILWTRVVSFRVAGSPVNTQALAHYEHVINTYHEYGSTPIVTLMHADSPIGVFDDPEAFPEHFLYYSKQVMTRFADRIALTAPTKADADVYHWRYKDELQGTGRTSTKFANNLAVPLDPSNGPRLQASIRYQEFILDIMTNPIFLGKQIPDIILDTPDLNKTALIGKELEYINGTADFWAFDPYVAQFAYPPKGGYEACLGYVWNTYKHSGEMVTEFGFSQISESEHQLSVQQFAFERFMYYQNFLTETLRVFNSNDVNVIGALSWS</sequence>
<dbReference type="Pfam" id="PF00232">
    <property type="entry name" value="Glyco_hydro_1"/>
    <property type="match status" value="1"/>
</dbReference>
<comment type="caution">
    <text evidence="2">The sequence shown here is derived from an EMBL/GenBank/DDBJ whole genome shotgun (WGS) entry which is preliminary data.</text>
</comment>